<dbReference type="Gene3D" id="3.90.550.10">
    <property type="entry name" value="Spore Coat Polysaccharide Biosynthesis Protein SpsA, Chain A"/>
    <property type="match status" value="1"/>
</dbReference>
<sequence>MLNIIVPLSVPSMFFEGADFPFPKPLIEIAGKPMIQYLIENLDGIAEEKRFIFILRDEDCSRYHLDSTVRLLAGADSVIIRLMHQTQGAACSALLAIDYIGADQPLLIVNGDQVFDVDLNDYLARFRARGSDAGTLTFDSVHPRWSYARLENGDDIIETAEKHPVSRNAIAGFYYFAHGADFVLAAQHSIRKNTSVDEVFYIAPVLNELILLNRKLTALAVPNHAYHTFYSPKKIEEYEAALHRTTNRATP</sequence>
<dbReference type="CDD" id="cd04183">
    <property type="entry name" value="GT2_BcE_like"/>
    <property type="match status" value="1"/>
</dbReference>
<evidence type="ECO:0000259" key="1">
    <source>
        <dbReference type="Pfam" id="PF00483"/>
    </source>
</evidence>
<evidence type="ECO:0000313" key="2">
    <source>
        <dbReference type="EMBL" id="NGZ83094.1"/>
    </source>
</evidence>
<dbReference type="PIRSF" id="PIRSF028162">
    <property type="entry name" value="BcbE_prd"/>
    <property type="match status" value="1"/>
</dbReference>
<name>A0ABX0FEY4_9BURK</name>
<dbReference type="RefSeq" id="WP_166098044.1">
    <property type="nucleotide sequence ID" value="NZ_JAADJT010000001.1"/>
</dbReference>
<feature type="domain" description="Nucleotidyl transferase" evidence="1">
    <location>
        <begin position="23"/>
        <end position="180"/>
    </location>
</feature>
<dbReference type="SUPFAM" id="SSF53448">
    <property type="entry name" value="Nucleotide-diphospho-sugar transferases"/>
    <property type="match status" value="1"/>
</dbReference>
<organism evidence="2 3">
    <name type="scientific">Duganella aceris</name>
    <dbReference type="NCBI Taxonomy" id="2703883"/>
    <lineage>
        <taxon>Bacteria</taxon>
        <taxon>Pseudomonadati</taxon>
        <taxon>Pseudomonadota</taxon>
        <taxon>Betaproteobacteria</taxon>
        <taxon>Burkholderiales</taxon>
        <taxon>Oxalobacteraceae</taxon>
        <taxon>Telluria group</taxon>
        <taxon>Duganella</taxon>
    </lineage>
</organism>
<dbReference type="InterPro" id="IPR005835">
    <property type="entry name" value="NTP_transferase_dom"/>
</dbReference>
<evidence type="ECO:0000313" key="3">
    <source>
        <dbReference type="Proteomes" id="UP000666369"/>
    </source>
</evidence>
<dbReference type="InterPro" id="IPR029044">
    <property type="entry name" value="Nucleotide-diphossugar_trans"/>
</dbReference>
<protein>
    <submittedName>
        <fullName evidence="2">NTP transferase domain-containing protein</fullName>
    </submittedName>
</protein>
<dbReference type="GO" id="GO:0016740">
    <property type="term" value="F:transferase activity"/>
    <property type="evidence" value="ECO:0007669"/>
    <property type="project" value="UniProtKB-KW"/>
</dbReference>
<keyword evidence="3" id="KW-1185">Reference proteome</keyword>
<dbReference type="EMBL" id="JAADJT010000001">
    <property type="protein sequence ID" value="NGZ83094.1"/>
    <property type="molecule type" value="Genomic_DNA"/>
</dbReference>
<reference evidence="2 3" key="1">
    <citation type="submission" date="2020-01" db="EMBL/GenBank/DDBJ databases">
        <authorList>
            <person name="Lee S.D."/>
        </authorList>
    </citation>
    <scope>NUCLEOTIDE SEQUENCE [LARGE SCALE GENOMIC DNA]</scope>
    <source>
        <strain evidence="2 3">SAP-35</strain>
    </source>
</reference>
<accession>A0ABX0FEY4</accession>
<dbReference type="Pfam" id="PF00483">
    <property type="entry name" value="NTP_transferase"/>
    <property type="match status" value="1"/>
</dbReference>
<gene>
    <name evidence="2" type="ORF">GW587_02310</name>
</gene>
<dbReference type="InterPro" id="IPR016873">
    <property type="entry name" value="Caps_polysacc_synth_BcbE_prd"/>
</dbReference>
<proteinExistence type="predicted"/>
<dbReference type="Proteomes" id="UP000666369">
    <property type="component" value="Unassembled WGS sequence"/>
</dbReference>
<comment type="caution">
    <text evidence="2">The sequence shown here is derived from an EMBL/GenBank/DDBJ whole genome shotgun (WGS) entry which is preliminary data.</text>
</comment>
<reference evidence="3" key="2">
    <citation type="submission" date="2023-07" db="EMBL/GenBank/DDBJ databases">
        <title>Duganella aceri sp. nov., isolated from tree sap.</title>
        <authorList>
            <person name="Kim I.S."/>
        </authorList>
    </citation>
    <scope>NUCLEOTIDE SEQUENCE [LARGE SCALE GENOMIC DNA]</scope>
    <source>
        <strain evidence="3">SAP-35</strain>
    </source>
</reference>
<keyword evidence="2" id="KW-0808">Transferase</keyword>